<dbReference type="OrthoDB" id="560959at2"/>
<protein>
    <submittedName>
        <fullName evidence="3">Uncharacterized protein</fullName>
    </submittedName>
</protein>
<dbReference type="KEGG" id="cgc:Cyagr_1902"/>
<evidence type="ECO:0000313" key="4">
    <source>
        <dbReference type="Proteomes" id="UP000010388"/>
    </source>
</evidence>
<dbReference type="InterPro" id="IPR010004">
    <property type="entry name" value="Uncharacterised_Ycf66"/>
</dbReference>
<evidence type="ECO:0000256" key="2">
    <source>
        <dbReference type="SAM" id="Phobius"/>
    </source>
</evidence>
<evidence type="ECO:0000256" key="1">
    <source>
        <dbReference type="SAM" id="MobiDB-lite"/>
    </source>
</evidence>
<dbReference type="PATRIC" id="fig|292564.3.peg.1808"/>
<dbReference type="eggNOG" id="COG3064">
    <property type="taxonomic scope" value="Bacteria"/>
</dbReference>
<sequence length="223" mass="23211">MLATLGGFLALLLGTLLLLLPLLASELSRARDSVWGALVLLLGLVLVTSAERLTGAPMLAVLCGGLLIGRLGVEVGQARWRLLSDEERQRLWSWERWRTSLSQVGASLARLLQLAGGLASGLGAWLAERRAARPASTKKWVRPEADAAAPAAAPEAAEVVEAEAETAEASGDGPLVVSDFEAIDALLEQAIPEAPPDAAPEATPEAPPEPVTPLPEEGLGEAG</sequence>
<reference evidence="4" key="1">
    <citation type="journal article" date="2013" name="Proc. Natl. Acad. Sci. U.S.A.">
        <title>Improving the coverage of the cyanobacterial phylum using diversity-driven genome sequencing.</title>
        <authorList>
            <person name="Shih P.M."/>
            <person name="Wu D."/>
            <person name="Latifi A."/>
            <person name="Axen S.D."/>
            <person name="Fewer D.P."/>
            <person name="Talla E."/>
            <person name="Calteau A."/>
            <person name="Cai F."/>
            <person name="Tandeau de Marsac N."/>
            <person name="Rippka R."/>
            <person name="Herdman M."/>
            <person name="Sivonen K."/>
            <person name="Coursin T."/>
            <person name="Laurent T."/>
            <person name="Goodwin L."/>
            <person name="Nolan M."/>
            <person name="Davenport K.W."/>
            <person name="Han C.S."/>
            <person name="Rubin E.M."/>
            <person name="Eisen J.A."/>
            <person name="Woyke T."/>
            <person name="Gugger M."/>
            <person name="Kerfeld C.A."/>
        </authorList>
    </citation>
    <scope>NUCLEOTIDE SEQUENCE [LARGE SCALE GENOMIC DNA]</scope>
    <source>
        <strain evidence="4">ATCC 27147 / PCC 6307</strain>
    </source>
</reference>
<keyword evidence="2" id="KW-0812">Transmembrane</keyword>
<feature type="region of interest" description="Disordered" evidence="1">
    <location>
        <begin position="188"/>
        <end position="223"/>
    </location>
</feature>
<dbReference type="Pfam" id="PF07444">
    <property type="entry name" value="Ycf66_N"/>
    <property type="match status" value="1"/>
</dbReference>
<dbReference type="Proteomes" id="UP000010388">
    <property type="component" value="Chromosome"/>
</dbReference>
<keyword evidence="2" id="KW-0472">Membrane</keyword>
<name>K9P8I9_CYAGP</name>
<keyword evidence="2" id="KW-1133">Transmembrane helix</keyword>
<proteinExistence type="predicted"/>
<accession>K9P8I9</accession>
<evidence type="ECO:0000313" key="3">
    <source>
        <dbReference type="EMBL" id="AFY29036.1"/>
    </source>
</evidence>
<dbReference type="STRING" id="292564.Cyagr_1902"/>
<feature type="transmembrane region" description="Helical" evidence="2">
    <location>
        <begin position="34"/>
        <end position="50"/>
    </location>
</feature>
<dbReference type="EMBL" id="CP003495">
    <property type="protein sequence ID" value="AFY29036.1"/>
    <property type="molecule type" value="Genomic_DNA"/>
</dbReference>
<dbReference type="AlphaFoldDB" id="K9P8I9"/>
<gene>
    <name evidence="3" type="ordered locus">Cyagr_1902</name>
</gene>
<organism evidence="3 4">
    <name type="scientific">Cyanobium gracile (strain ATCC 27147 / PCC 6307)</name>
    <dbReference type="NCBI Taxonomy" id="292564"/>
    <lineage>
        <taxon>Bacteria</taxon>
        <taxon>Bacillati</taxon>
        <taxon>Cyanobacteriota</taxon>
        <taxon>Cyanophyceae</taxon>
        <taxon>Synechococcales</taxon>
        <taxon>Prochlorococcaceae</taxon>
        <taxon>Cyanobium</taxon>
    </lineage>
</organism>
<dbReference type="RefSeq" id="WP_015109484.1">
    <property type="nucleotide sequence ID" value="NC_019675.1"/>
</dbReference>
<dbReference type="HOGENOM" id="CLU_088954_0_0_3"/>